<feature type="region of interest" description="Disordered" evidence="1">
    <location>
        <begin position="468"/>
        <end position="493"/>
    </location>
</feature>
<evidence type="ECO:0000256" key="1">
    <source>
        <dbReference type="SAM" id="MobiDB-lite"/>
    </source>
</evidence>
<evidence type="ECO:0000313" key="3">
    <source>
        <dbReference type="Proteomes" id="UP000673552"/>
    </source>
</evidence>
<proteinExistence type="predicted"/>
<feature type="region of interest" description="Disordered" evidence="1">
    <location>
        <begin position="607"/>
        <end position="632"/>
    </location>
</feature>
<accession>A0A836HIY8</accession>
<feature type="region of interest" description="Disordered" evidence="1">
    <location>
        <begin position="328"/>
        <end position="347"/>
    </location>
</feature>
<dbReference type="EMBL" id="JAFEUZ010000010">
    <property type="protein sequence ID" value="KAG5484995.1"/>
    <property type="molecule type" value="Genomic_DNA"/>
</dbReference>
<comment type="caution">
    <text evidence="2">The sequence shown here is derived from an EMBL/GenBank/DDBJ whole genome shotgun (WGS) entry which is preliminary data.</text>
</comment>
<keyword evidence="3" id="KW-1185">Reference proteome</keyword>
<dbReference type="OrthoDB" id="265239at2759"/>
<reference evidence="3" key="2">
    <citation type="journal article" date="2021" name="Sci. Data">
        <title>Chromosome-scale genome sequencing, assembly and annotation of six genomes from subfamily Leishmaniinae.</title>
        <authorList>
            <person name="Almutairi H."/>
            <person name="Urbaniak M.D."/>
            <person name="Bates M.D."/>
            <person name="Jariyapan N."/>
            <person name="Kwakye-Nuako G."/>
            <person name="Thomaz Soccol V."/>
            <person name="Al-Salem W.S."/>
            <person name="Dillon R.J."/>
            <person name="Bates P.A."/>
            <person name="Gatherer D."/>
        </authorList>
    </citation>
    <scope>NUCLEOTIDE SEQUENCE [LARGE SCALE GENOMIC DNA]</scope>
</reference>
<dbReference type="RefSeq" id="XP_067180667.1">
    <property type="nucleotide sequence ID" value="XM_067324463.1"/>
</dbReference>
<dbReference type="AlphaFoldDB" id="A0A836HIY8"/>
<sequence length="831" mass="88555">MWGTAPPRKRAWQPFVGCVAPIVRQRRLCCNETPPTTCSSACGPASTRRRCTSSSAPLPPSLSFSVELSLPHLPGRTPLVAAAAPASTGTDAVHHATQAPGDTRAAEGERAALESSGKRAMSTEELIACLLGRLGSSPATPPRVLQERWRQFTYLCDSLVRLFMRPSARDASETSASTGSGAPRHSLVGVIVPCKEVYFSARHVSAAAARAGSPAPTSVSVGSSSSVEDMSTTQAALFLFHHHWRVPATLTLNTTVPNCAPTAVTVESGGHTQPQPRFEHDVAYAAVTPEGIDAVVADFVCVQGGSRLLLVRGDAPPNLQLRLRDGSLHSPLSREPSTMIAKAPSPRAHRTFHTAAELIRHFSAVRDRQQDEQNKGDGCARASALELCVAGYPQGHPLDRTWGAPSAADSVSAEAAAAGVAGEPDSSVSAVRQRSLAFLRAFEKDFDAAEGALLSMVRIVKSGARTASAKKRSSGARVSDGALSVASGGSRKRALDPGMPHVVMPELRELCRTLGRLGAVRRLWTCSSSYEPDVRSACVHRMLQEKVLLRPPGELQHRCIAGGHSRGGAAAAVIVTQMITTAIEFVDYVKDIKRVLRAWGSTATNGGLPESGTEVRAGGGQQPQQSPHASAPASLTPISVIPGVLLPHPTDVHVLLRSLYITKVIPSARMQQALEVYESELRSAWWQVTGGDVSAAILEVSEDRVPQVEARVCQLRHVASCRFTSAWLVETVDLLHDLRRLGQTRVHFFTMCNDKVDKRVAQLLAAYDARCGGVHIAVTHEEGKGWGDSSLFAGTPPWCLVAGAKLGTTHCCLPPSRPTPHPLTRVPQCLL</sequence>
<protein>
    <submittedName>
        <fullName evidence="2">Uncharacterized protein</fullName>
    </submittedName>
</protein>
<dbReference type="GeneID" id="92516975"/>
<reference evidence="3" key="1">
    <citation type="journal article" date="2021" name="Microbiol. Resour. Announc.">
        <title>LGAAP: Leishmaniinae Genome Assembly and Annotation Pipeline.</title>
        <authorList>
            <person name="Almutairi H."/>
            <person name="Urbaniak M.D."/>
            <person name="Bates M.D."/>
            <person name="Jariyapan N."/>
            <person name="Kwakye-Nuako G."/>
            <person name="Thomaz-Soccol V."/>
            <person name="Al-Salem W.S."/>
            <person name="Dillon R.J."/>
            <person name="Bates P.A."/>
            <person name="Gatherer D."/>
        </authorList>
    </citation>
    <scope>NUCLEOTIDE SEQUENCE [LARGE SCALE GENOMIC DNA]</scope>
</reference>
<gene>
    <name evidence="2" type="ORF">LSCM1_07075</name>
</gene>
<name>A0A836HIY8_9TRYP</name>
<dbReference type="Proteomes" id="UP000673552">
    <property type="component" value="Unassembled WGS sequence"/>
</dbReference>
<dbReference type="KEGG" id="lmat:92516975"/>
<evidence type="ECO:0000313" key="2">
    <source>
        <dbReference type="EMBL" id="KAG5484995.1"/>
    </source>
</evidence>
<organism evidence="2 3">
    <name type="scientific">Leishmania martiniquensis</name>
    <dbReference type="NCBI Taxonomy" id="1580590"/>
    <lineage>
        <taxon>Eukaryota</taxon>
        <taxon>Discoba</taxon>
        <taxon>Euglenozoa</taxon>
        <taxon>Kinetoplastea</taxon>
        <taxon>Metakinetoplastina</taxon>
        <taxon>Trypanosomatida</taxon>
        <taxon>Trypanosomatidae</taxon>
        <taxon>Leishmaniinae</taxon>
        <taxon>Leishmania</taxon>
    </lineage>
</organism>
<feature type="compositionally biased region" description="Low complexity" evidence="1">
    <location>
        <begin position="622"/>
        <end position="632"/>
    </location>
</feature>